<dbReference type="AlphaFoldDB" id="A0A1Y4MLY3"/>
<reference evidence="3" key="1">
    <citation type="submission" date="2017-04" db="EMBL/GenBank/DDBJ databases">
        <title>Function of individual gut microbiota members based on whole genome sequencing of pure cultures obtained from chicken caecum.</title>
        <authorList>
            <person name="Medvecky M."/>
            <person name="Cejkova D."/>
            <person name="Polansky O."/>
            <person name="Karasova D."/>
            <person name="Kubasova T."/>
            <person name="Cizek A."/>
            <person name="Rychlik I."/>
        </authorList>
    </citation>
    <scope>NUCLEOTIDE SEQUENCE [LARGE SCALE GENOMIC DNA]</scope>
    <source>
        <strain evidence="3">An175</strain>
    </source>
</reference>
<accession>A0A1Y4MLY3</accession>
<organism evidence="2 3">
    <name type="scientific">Anaerotruncus colihominis</name>
    <dbReference type="NCBI Taxonomy" id="169435"/>
    <lineage>
        <taxon>Bacteria</taxon>
        <taxon>Bacillati</taxon>
        <taxon>Bacillota</taxon>
        <taxon>Clostridia</taxon>
        <taxon>Eubacteriales</taxon>
        <taxon>Oscillospiraceae</taxon>
        <taxon>Anaerotruncus</taxon>
    </lineage>
</organism>
<evidence type="ECO:0000259" key="1">
    <source>
        <dbReference type="Pfam" id="PF07796"/>
    </source>
</evidence>
<protein>
    <recommendedName>
        <fullName evidence="1">DUF1638 domain-containing protein</fullName>
    </recommendedName>
</protein>
<comment type="caution">
    <text evidence="2">The sequence shown here is derived from an EMBL/GenBank/DDBJ whole genome shotgun (WGS) entry which is preliminary data.</text>
</comment>
<name>A0A1Y4MLY3_9FIRM</name>
<feature type="domain" description="DUF1638" evidence="1">
    <location>
        <begin position="41"/>
        <end position="224"/>
    </location>
</feature>
<dbReference type="Proteomes" id="UP000196386">
    <property type="component" value="Unassembled WGS sequence"/>
</dbReference>
<gene>
    <name evidence="2" type="ORF">B5F11_16510</name>
</gene>
<evidence type="ECO:0000313" key="2">
    <source>
        <dbReference type="EMBL" id="OUP67802.1"/>
    </source>
</evidence>
<sequence>MQLYNQGRHRLMRLAAIACRVFTRELSVAVAKCAHPVEVSWLPQGLHDTPDLLRARINATIDAIERADAEAPARRRLDAIVLCYGLCGGGLDGVRAGRLPLVVPRADDCIGILLGSQKRYLDYLAARAGIYWYTPGWIEYADTPSRVYYDAKLRDYTARFGAENAQWLLEQENTWIGAYESGIYIAPPACPSGAFEAFAQDAARMYGWRFETVLGSAGWLEALLSGGWDARRFAVCPPGETLSRTYDPQIFPLF</sequence>
<dbReference type="EMBL" id="NFKP01000026">
    <property type="protein sequence ID" value="OUP67802.1"/>
    <property type="molecule type" value="Genomic_DNA"/>
</dbReference>
<dbReference type="Pfam" id="PF07796">
    <property type="entry name" value="DUF1638"/>
    <property type="match status" value="1"/>
</dbReference>
<proteinExistence type="predicted"/>
<dbReference type="InterPro" id="IPR012437">
    <property type="entry name" value="DUF1638"/>
</dbReference>
<evidence type="ECO:0000313" key="3">
    <source>
        <dbReference type="Proteomes" id="UP000196386"/>
    </source>
</evidence>